<dbReference type="STRING" id="355243.SAMN03080615_04374"/>
<dbReference type="PANTHER" id="PTHR13748">
    <property type="entry name" value="COBW-RELATED"/>
    <property type="match status" value="1"/>
</dbReference>
<sequence>MFRQIPTNIITGFLGVGKTTAIQYLLTHKPADERWAVLVNEFGEVGIDAGLLSNEQQATGVFMREVPGGCMCCAAGIPMQVALSQLIRQAKPDRILIEPTGLGHPLEVIRVLQQPHYQDVLDLRSTITLVDARKLSDLRYTDNDTFNQQLQVADRVVAHKADLYSGNEIEQLVNYLQTLACDPPVVSCTEGQLSLTWLDTGSQHSSINDVESQQHSHDQHDHFQADEEIPECGYLRKDNQSEGYFSSGWIFSPEFEFDYSKLEPFLMGIEAERLKAVFITNEGIFAFNMADSVLKVQALDEVMDSRIEIIGQQPVDAAALERQLLAMAVRY</sequence>
<dbReference type="InterPro" id="IPR051316">
    <property type="entry name" value="Zinc-reg_GTPase_activator"/>
</dbReference>
<dbReference type="EMBL" id="FOGB01000025">
    <property type="protein sequence ID" value="SER21136.1"/>
    <property type="molecule type" value="Genomic_DNA"/>
</dbReference>
<dbReference type="Proteomes" id="UP000198749">
    <property type="component" value="Unassembled WGS sequence"/>
</dbReference>
<organism evidence="2 3">
    <name type="scientific">Amphritea atlantica</name>
    <dbReference type="NCBI Taxonomy" id="355243"/>
    <lineage>
        <taxon>Bacteria</taxon>
        <taxon>Pseudomonadati</taxon>
        <taxon>Pseudomonadota</taxon>
        <taxon>Gammaproteobacteria</taxon>
        <taxon>Oceanospirillales</taxon>
        <taxon>Oceanospirillaceae</taxon>
        <taxon>Amphritea</taxon>
    </lineage>
</organism>
<dbReference type="Pfam" id="PF02492">
    <property type="entry name" value="cobW"/>
    <property type="match status" value="1"/>
</dbReference>
<evidence type="ECO:0000313" key="3">
    <source>
        <dbReference type="Proteomes" id="UP000198749"/>
    </source>
</evidence>
<dbReference type="RefSeq" id="WP_091362242.1">
    <property type="nucleotide sequence ID" value="NZ_AP025284.1"/>
</dbReference>
<dbReference type="GO" id="GO:0005737">
    <property type="term" value="C:cytoplasm"/>
    <property type="evidence" value="ECO:0007669"/>
    <property type="project" value="TreeGrafter"/>
</dbReference>
<dbReference type="AlphaFoldDB" id="A0A1H9MBQ7"/>
<name>A0A1H9MBQ7_9GAMM</name>
<accession>A0A1H9MBQ7</accession>
<dbReference type="InterPro" id="IPR003495">
    <property type="entry name" value="CobW/HypB/UreG_nucleotide-bd"/>
</dbReference>
<reference evidence="3" key="1">
    <citation type="submission" date="2016-10" db="EMBL/GenBank/DDBJ databases">
        <authorList>
            <person name="Varghese N."/>
            <person name="Submissions S."/>
        </authorList>
    </citation>
    <scope>NUCLEOTIDE SEQUENCE [LARGE SCALE GENOMIC DNA]</scope>
    <source>
        <strain evidence="3">DSM 18887</strain>
    </source>
</reference>
<feature type="domain" description="CobW/HypB/UreG nucleotide-binding" evidence="1">
    <location>
        <begin position="6"/>
        <end position="184"/>
    </location>
</feature>
<dbReference type="SUPFAM" id="SSF52540">
    <property type="entry name" value="P-loop containing nucleoside triphosphate hydrolases"/>
    <property type="match status" value="1"/>
</dbReference>
<dbReference type="CDD" id="cd03112">
    <property type="entry name" value="CobW-like"/>
    <property type="match status" value="1"/>
</dbReference>
<evidence type="ECO:0000313" key="2">
    <source>
        <dbReference type="EMBL" id="SER21136.1"/>
    </source>
</evidence>
<evidence type="ECO:0000259" key="1">
    <source>
        <dbReference type="Pfam" id="PF02492"/>
    </source>
</evidence>
<dbReference type="PANTHER" id="PTHR13748:SF46">
    <property type="entry name" value="ZINC CHAPERONE YEIR"/>
    <property type="match status" value="1"/>
</dbReference>
<dbReference type="Gene3D" id="3.40.50.300">
    <property type="entry name" value="P-loop containing nucleotide triphosphate hydrolases"/>
    <property type="match status" value="1"/>
</dbReference>
<dbReference type="InterPro" id="IPR027417">
    <property type="entry name" value="P-loop_NTPase"/>
</dbReference>
<dbReference type="OrthoDB" id="9808822at2"/>
<keyword evidence="3" id="KW-1185">Reference proteome</keyword>
<protein>
    <submittedName>
        <fullName evidence="2">GTPase, G3E family</fullName>
    </submittedName>
</protein>
<gene>
    <name evidence="2" type="ORF">SAMN03080615_04374</name>
</gene>
<proteinExistence type="predicted"/>